<keyword evidence="2" id="KW-1185">Reference proteome</keyword>
<dbReference type="PROSITE" id="PS51257">
    <property type="entry name" value="PROKAR_LIPOPROTEIN"/>
    <property type="match status" value="1"/>
</dbReference>
<proteinExistence type="predicted"/>
<protein>
    <submittedName>
        <fullName evidence="1">Uncharacterized protein</fullName>
    </submittedName>
</protein>
<accession>A0A1I2I3B3</accession>
<dbReference type="OrthoDB" id="9872480at2"/>
<evidence type="ECO:0000313" key="2">
    <source>
        <dbReference type="Proteomes" id="UP000198598"/>
    </source>
</evidence>
<reference evidence="1 2" key="1">
    <citation type="submission" date="2016-10" db="EMBL/GenBank/DDBJ databases">
        <authorList>
            <person name="de Groot N.N."/>
        </authorList>
    </citation>
    <scope>NUCLEOTIDE SEQUENCE [LARGE SCALE GENOMIC DNA]</scope>
    <source>
        <strain evidence="1 2">DSM 26130</strain>
    </source>
</reference>
<organism evidence="1 2">
    <name type="scientific">Spirosoma endophyticum</name>
    <dbReference type="NCBI Taxonomy" id="662367"/>
    <lineage>
        <taxon>Bacteria</taxon>
        <taxon>Pseudomonadati</taxon>
        <taxon>Bacteroidota</taxon>
        <taxon>Cytophagia</taxon>
        <taxon>Cytophagales</taxon>
        <taxon>Cytophagaceae</taxon>
        <taxon>Spirosoma</taxon>
    </lineage>
</organism>
<dbReference type="Proteomes" id="UP000198598">
    <property type="component" value="Unassembled WGS sequence"/>
</dbReference>
<dbReference type="RefSeq" id="WP_093835347.1">
    <property type="nucleotide sequence ID" value="NZ_FOLQ01000056.1"/>
</dbReference>
<sequence>MNQPRSTYYLLIIALGLTSSCDQPQIDFPKRALAVEGTYQADTYYNKTGVGDFYPIQGQTMTLKLTAVTDDSVRVEIQATANGDYSPGSNRVYEKLLVNQEIDATIVNKKQVNCITYSIDLPAIVGQPSTAGLLRKRCKTGGIDYYFTAPVSQAEAHVEFR</sequence>
<dbReference type="EMBL" id="FOLQ01000056">
    <property type="protein sequence ID" value="SFF36919.1"/>
    <property type="molecule type" value="Genomic_DNA"/>
</dbReference>
<name>A0A1I2I3B3_9BACT</name>
<gene>
    <name evidence="1" type="ORF">SAMN05216167_1568</name>
</gene>
<dbReference type="AlphaFoldDB" id="A0A1I2I3B3"/>
<evidence type="ECO:0000313" key="1">
    <source>
        <dbReference type="EMBL" id="SFF36919.1"/>
    </source>
</evidence>